<keyword evidence="1" id="KW-0472">Membrane</keyword>
<gene>
    <name evidence="2" type="ORF">HXA33_15710</name>
</gene>
<comment type="caution">
    <text evidence="2">The sequence shown here is derived from an EMBL/GenBank/DDBJ whole genome shotgun (WGS) entry which is preliminary data.</text>
</comment>
<feature type="transmembrane region" description="Helical" evidence="1">
    <location>
        <begin position="140"/>
        <end position="161"/>
    </location>
</feature>
<name>A0A9Q4G0M7_SALAG</name>
<dbReference type="AlphaFoldDB" id="A0A9Q4G0M7"/>
<feature type="transmembrane region" description="Helical" evidence="1">
    <location>
        <begin position="106"/>
        <end position="128"/>
    </location>
</feature>
<proteinExistence type="predicted"/>
<organism evidence="2 3">
    <name type="scientific">Salipaludibacillus agaradhaerens</name>
    <name type="common">Bacillus agaradhaerens</name>
    <dbReference type="NCBI Taxonomy" id="76935"/>
    <lineage>
        <taxon>Bacteria</taxon>
        <taxon>Bacillati</taxon>
        <taxon>Bacillota</taxon>
        <taxon>Bacilli</taxon>
        <taxon>Bacillales</taxon>
        <taxon>Bacillaceae</taxon>
    </lineage>
</organism>
<feature type="transmembrane region" description="Helical" evidence="1">
    <location>
        <begin position="212"/>
        <end position="231"/>
    </location>
</feature>
<keyword evidence="3" id="KW-1185">Reference proteome</keyword>
<dbReference type="Proteomes" id="UP001057753">
    <property type="component" value="Unassembled WGS sequence"/>
</dbReference>
<evidence type="ECO:0000256" key="1">
    <source>
        <dbReference type="SAM" id="Phobius"/>
    </source>
</evidence>
<dbReference type="RefSeq" id="WP_257822363.1">
    <property type="nucleotide sequence ID" value="NZ_JABXYM010000001.1"/>
</dbReference>
<dbReference type="EMBL" id="JABXYM010000001">
    <property type="protein sequence ID" value="MCR6097984.1"/>
    <property type="molecule type" value="Genomic_DNA"/>
</dbReference>
<sequence>MNWKQCRQLIVYEWTNTPFYFYLLNGALAILAGYFGAQVMPDMLHSENKVMGLDIVFIFGLIINAYLYRPKIFTLKEVKNNLHVAPIQLMLRQMAIKPETIMTSRMIANSIMILGWSIIFLITFHRLLPQQTLTEMFPHFISFSSVWVLLVLVLAGMIPAAEPGDVIKTVEMYIWLIIIIFLGGMLVLGVRFMTGSFLFEWVLLGIKTMPTLFPFLLLPLPMMATWAWCYYMKRYMKRTNYDV</sequence>
<keyword evidence="1" id="KW-0812">Transmembrane</keyword>
<evidence type="ECO:0000313" key="2">
    <source>
        <dbReference type="EMBL" id="MCR6097984.1"/>
    </source>
</evidence>
<feature type="transmembrane region" description="Helical" evidence="1">
    <location>
        <begin position="173"/>
        <end position="192"/>
    </location>
</feature>
<reference evidence="2" key="1">
    <citation type="submission" date="2020-06" db="EMBL/GenBank/DDBJ databases">
        <title>Insight into the genomes of haloalkaliphilic bacilli from Kenyan soda lakes.</title>
        <authorList>
            <person name="Mwirichia R."/>
            <person name="Villamizar G.C."/>
            <person name="Poehlein A."/>
            <person name="Mugweru J."/>
            <person name="Kipnyargis A."/>
            <person name="Kiplimo D."/>
            <person name="Orwa P."/>
            <person name="Daniel R."/>
        </authorList>
    </citation>
    <scope>NUCLEOTIDE SEQUENCE</scope>
    <source>
        <strain evidence="2">B1096_S55</strain>
    </source>
</reference>
<protein>
    <submittedName>
        <fullName evidence="2">Uncharacterized protein</fullName>
    </submittedName>
</protein>
<feature type="transmembrane region" description="Helical" evidence="1">
    <location>
        <begin position="20"/>
        <end position="37"/>
    </location>
</feature>
<evidence type="ECO:0000313" key="3">
    <source>
        <dbReference type="Proteomes" id="UP001057753"/>
    </source>
</evidence>
<keyword evidence="1" id="KW-1133">Transmembrane helix</keyword>
<accession>A0A9Q4G0M7</accession>
<feature type="transmembrane region" description="Helical" evidence="1">
    <location>
        <begin position="49"/>
        <end position="68"/>
    </location>
</feature>